<dbReference type="Proteomes" id="UP001234178">
    <property type="component" value="Unassembled WGS sequence"/>
</dbReference>
<evidence type="ECO:0000256" key="1">
    <source>
        <dbReference type="SAM" id="Phobius"/>
    </source>
</evidence>
<organism evidence="2 3">
    <name type="scientific">Daphnia magna</name>
    <dbReference type="NCBI Taxonomy" id="35525"/>
    <lineage>
        <taxon>Eukaryota</taxon>
        <taxon>Metazoa</taxon>
        <taxon>Ecdysozoa</taxon>
        <taxon>Arthropoda</taxon>
        <taxon>Crustacea</taxon>
        <taxon>Branchiopoda</taxon>
        <taxon>Diplostraca</taxon>
        <taxon>Cladocera</taxon>
        <taxon>Anomopoda</taxon>
        <taxon>Daphniidae</taxon>
        <taxon>Daphnia</taxon>
    </lineage>
</organism>
<feature type="transmembrane region" description="Helical" evidence="1">
    <location>
        <begin position="65"/>
        <end position="90"/>
    </location>
</feature>
<gene>
    <name evidence="2" type="ORF">OUZ56_021332</name>
</gene>
<keyword evidence="3" id="KW-1185">Reference proteome</keyword>
<keyword evidence="1" id="KW-1133">Transmembrane helix</keyword>
<reference evidence="2 3" key="1">
    <citation type="journal article" date="2023" name="Nucleic Acids Res.">
        <title>The hologenome of Daphnia magna reveals possible DNA methylation and microbiome-mediated evolution of the host genome.</title>
        <authorList>
            <person name="Chaturvedi A."/>
            <person name="Li X."/>
            <person name="Dhandapani V."/>
            <person name="Marshall H."/>
            <person name="Kissane S."/>
            <person name="Cuenca-Cambronero M."/>
            <person name="Asole G."/>
            <person name="Calvet F."/>
            <person name="Ruiz-Romero M."/>
            <person name="Marangio P."/>
            <person name="Guigo R."/>
            <person name="Rago D."/>
            <person name="Mirbahai L."/>
            <person name="Eastwood N."/>
            <person name="Colbourne J.K."/>
            <person name="Zhou J."/>
            <person name="Mallon E."/>
            <person name="Orsini L."/>
        </authorList>
    </citation>
    <scope>NUCLEOTIDE SEQUENCE [LARGE SCALE GENOMIC DNA]</scope>
    <source>
        <strain evidence="2">LRV0_1</strain>
    </source>
</reference>
<evidence type="ECO:0000313" key="3">
    <source>
        <dbReference type="Proteomes" id="UP001234178"/>
    </source>
</evidence>
<proteinExistence type="predicted"/>
<name>A0ABQ9ZH24_9CRUS</name>
<sequence length="391" mass="43087">MQLHPTITSHPLGPSKITANILAYIQIGYITEISGERHVNTVLVHPGQANDISFKARVGYWFRNFGVLSGVGVSIALAFRFCGLGSLLGLDIPCCRYFNPCSWLTPPQSIRLDIEMGPQVNPGTAESAPVTIVNIDPESKGEGRRGDGHDMAGLGLRLGSVAYRNNLAYVQAACEYLRRCLWHRCSVSECDAGDRCSIPDERYEMFRNSLSGIEHLSTASQSDALRICHRILYILYWTDNLYDDKVMYDADFSFDIDDVSLLSVHDHWVENSFSSGTSTLILDPAALLQDRASQYCLSPTSDIQEQSIGVAALNDSIARLRGEICNVSFVSSHYSVGSDEEDLAKARLTVRTVSSYISPLPVASPTRASRPDVAALTVTNMALTYHQLQRK</sequence>
<evidence type="ECO:0000313" key="2">
    <source>
        <dbReference type="EMBL" id="KAK4012231.1"/>
    </source>
</evidence>
<dbReference type="EMBL" id="JAOYFB010000003">
    <property type="protein sequence ID" value="KAK4012231.1"/>
    <property type="molecule type" value="Genomic_DNA"/>
</dbReference>
<comment type="caution">
    <text evidence="2">The sequence shown here is derived from an EMBL/GenBank/DDBJ whole genome shotgun (WGS) entry which is preliminary data.</text>
</comment>
<keyword evidence="1" id="KW-0812">Transmembrane</keyword>
<keyword evidence="1" id="KW-0472">Membrane</keyword>
<accession>A0ABQ9ZH24</accession>
<protein>
    <submittedName>
        <fullName evidence="2">Uncharacterized protein</fullName>
    </submittedName>
</protein>